<feature type="region of interest" description="Disordered" evidence="1">
    <location>
        <begin position="151"/>
        <end position="340"/>
    </location>
</feature>
<dbReference type="Proteomes" id="UP000309038">
    <property type="component" value="Unassembled WGS sequence"/>
</dbReference>
<protein>
    <submittedName>
        <fullName evidence="2">Uncharacterized protein</fullName>
    </submittedName>
</protein>
<evidence type="ECO:0000313" key="3">
    <source>
        <dbReference type="Proteomes" id="UP000309038"/>
    </source>
</evidence>
<evidence type="ECO:0000313" key="2">
    <source>
        <dbReference type="EMBL" id="THG94607.1"/>
    </source>
</evidence>
<name>A0A4S4KBA1_9APHY</name>
<feature type="compositionally biased region" description="Basic and acidic residues" evidence="1">
    <location>
        <begin position="283"/>
        <end position="292"/>
    </location>
</feature>
<feature type="compositionally biased region" description="Acidic residues" evidence="1">
    <location>
        <begin position="361"/>
        <end position="378"/>
    </location>
</feature>
<dbReference type="AlphaFoldDB" id="A0A4S4KBA1"/>
<gene>
    <name evidence="2" type="ORF">EW026_g6898</name>
</gene>
<feature type="region of interest" description="Disordered" evidence="1">
    <location>
        <begin position="359"/>
        <end position="378"/>
    </location>
</feature>
<dbReference type="EMBL" id="SGPJ01000422">
    <property type="protein sequence ID" value="THG94607.1"/>
    <property type="molecule type" value="Genomic_DNA"/>
</dbReference>
<proteinExistence type="predicted"/>
<organism evidence="2 3">
    <name type="scientific">Hermanssonia centrifuga</name>
    <dbReference type="NCBI Taxonomy" id="98765"/>
    <lineage>
        <taxon>Eukaryota</taxon>
        <taxon>Fungi</taxon>
        <taxon>Dikarya</taxon>
        <taxon>Basidiomycota</taxon>
        <taxon>Agaricomycotina</taxon>
        <taxon>Agaricomycetes</taxon>
        <taxon>Polyporales</taxon>
        <taxon>Meruliaceae</taxon>
        <taxon>Hermanssonia</taxon>
    </lineage>
</organism>
<feature type="region of interest" description="Disordered" evidence="1">
    <location>
        <begin position="68"/>
        <end position="101"/>
    </location>
</feature>
<reference evidence="2 3" key="1">
    <citation type="submission" date="2019-02" db="EMBL/GenBank/DDBJ databases">
        <title>Genome sequencing of the rare red list fungi Phlebia centrifuga.</title>
        <authorList>
            <person name="Buettner E."/>
            <person name="Kellner H."/>
        </authorList>
    </citation>
    <scope>NUCLEOTIDE SEQUENCE [LARGE SCALE GENOMIC DNA]</scope>
    <source>
        <strain evidence="2 3">DSM 108282</strain>
    </source>
</reference>
<keyword evidence="3" id="KW-1185">Reference proteome</keyword>
<accession>A0A4S4KBA1</accession>
<feature type="compositionally biased region" description="Pro residues" evidence="1">
    <location>
        <begin position="204"/>
        <end position="213"/>
    </location>
</feature>
<sequence length="378" mass="40522">MATTPATPDNVDNVDKKELVGAPRKPRGGHVSTSAVTSSPILESLIRKGLARPRRVPPSSPNVLTALVAQRKRSSSVPPVTPKPKRALPGDQSVPEVAEEAGADLKGCAPLDVKPESAKPSVISTIKYGAVLKGRAPPGVKPCMLPTDVVTGKAGDDQKDSAPSKVKPCVLPSDVITGKAGDDQKDRAPPQVKPYVLPSLVQIPPRPSAPPRPEAGLKTLSQAQMERISANGALYTPKPRLHTIERSRTGLSARAPQIDSEGPNAPRKPRVNHIPDSPATPDPRARIEDLEKFQLCLSDAEEELEDSDSEVPNATRKPRVNRVPDSTATPGPRARIEDPEKFQLYTSDAEEELEVAGILMEETEDEDDQQEENPDAKP</sequence>
<evidence type="ECO:0000256" key="1">
    <source>
        <dbReference type="SAM" id="MobiDB-lite"/>
    </source>
</evidence>
<comment type="caution">
    <text evidence="2">The sequence shown here is derived from an EMBL/GenBank/DDBJ whole genome shotgun (WGS) entry which is preliminary data.</text>
</comment>
<feature type="region of interest" description="Disordered" evidence="1">
    <location>
        <begin position="1"/>
        <end position="39"/>
    </location>
</feature>
<feature type="compositionally biased region" description="Acidic residues" evidence="1">
    <location>
        <begin position="299"/>
        <end position="309"/>
    </location>
</feature>